<dbReference type="SUPFAM" id="SSF81342">
    <property type="entry name" value="Transmembrane di-heme cytochromes"/>
    <property type="match status" value="1"/>
</dbReference>
<keyword evidence="4" id="KW-1003">Cell membrane</keyword>
<evidence type="ECO:0000256" key="11">
    <source>
        <dbReference type="ARBA" id="ARBA00023136"/>
    </source>
</evidence>
<dbReference type="SMART" id="SM00867">
    <property type="entry name" value="YceI"/>
    <property type="match status" value="1"/>
</dbReference>
<organism evidence="16 17">
    <name type="scientific">Salinisphaera dokdonensis CL-ES53</name>
    <dbReference type="NCBI Taxonomy" id="1304272"/>
    <lineage>
        <taxon>Bacteria</taxon>
        <taxon>Pseudomonadati</taxon>
        <taxon>Pseudomonadota</taxon>
        <taxon>Gammaproteobacteria</taxon>
        <taxon>Salinisphaerales</taxon>
        <taxon>Salinisphaeraceae</taxon>
        <taxon>Salinisphaera</taxon>
    </lineage>
</organism>
<evidence type="ECO:0000256" key="2">
    <source>
        <dbReference type="ARBA" id="ARBA00004651"/>
    </source>
</evidence>
<dbReference type="InterPro" id="IPR011577">
    <property type="entry name" value="Cyt_b561_bac/Ni-Hgenase"/>
</dbReference>
<dbReference type="InterPro" id="IPR007372">
    <property type="entry name" value="Lipid/polyisoprenoid-bd_YceI"/>
</dbReference>
<dbReference type="Pfam" id="PF04264">
    <property type="entry name" value="YceI"/>
    <property type="match status" value="1"/>
</dbReference>
<keyword evidence="7" id="KW-0479">Metal-binding</keyword>
<evidence type="ECO:0000256" key="3">
    <source>
        <dbReference type="ARBA" id="ARBA00022448"/>
    </source>
</evidence>
<keyword evidence="10" id="KW-0408">Iron</keyword>
<feature type="transmembrane region" description="Helical" evidence="14">
    <location>
        <begin position="209"/>
        <end position="230"/>
    </location>
</feature>
<gene>
    <name evidence="16" type="ORF">SADO_02350</name>
</gene>
<evidence type="ECO:0000256" key="5">
    <source>
        <dbReference type="ARBA" id="ARBA00022617"/>
    </source>
</evidence>
<evidence type="ECO:0000256" key="8">
    <source>
        <dbReference type="ARBA" id="ARBA00022982"/>
    </source>
</evidence>
<comment type="caution">
    <text evidence="16">The sequence shown here is derived from an EMBL/GenBank/DDBJ whole genome shotgun (WGS) entry which is preliminary data.</text>
</comment>
<keyword evidence="5" id="KW-0349">Heme</keyword>
<name>A0ABV2AY49_9GAMM</name>
<evidence type="ECO:0000256" key="1">
    <source>
        <dbReference type="ARBA" id="ARBA00001970"/>
    </source>
</evidence>
<comment type="cofactor">
    <cofactor evidence="1">
        <name>heme b</name>
        <dbReference type="ChEBI" id="CHEBI:60344"/>
    </cofactor>
</comment>
<evidence type="ECO:0000256" key="12">
    <source>
        <dbReference type="ARBA" id="ARBA00037975"/>
    </source>
</evidence>
<sequence length="426" mass="46339">MSSSSPRYTVVAILLHWMIAFAILANLGLGWWMHGAIEHSATRSTAVAVFQIHKSIGLTVLLLSVIRLGWRLGHPPPALPGGMSGLERFGARTTHGLFYGLMIAIPLSGWVYVSTQWRGDTPLQVPTLWFGLFEVPHLFGLDQASNALREQWAGWSFDTHWALAWSMAGLLALHVAAALKHQFVNRDGVLARMIPALARNPERSPQRTFAFRIGGAAIAATVLAIIALLWQPVPIPRGERSTAAPPATPASTSGDSPTAEATTDAWVLDRAASAIEFSGSQGGSVFEGRFERWTVDISLDPENIEEARIEAQIETASATDGNTLHDRTLAESEWFDPDTYPYARYRSTEIEPLAEGGYRIAGVLTIKNNDIPVPSLRLTLNGDTATIRGQTVVDRAAADLGMSSDPEGEWVSRQIEVHVNAVLSRP</sequence>
<evidence type="ECO:0000313" key="16">
    <source>
        <dbReference type="EMBL" id="MES1928059.1"/>
    </source>
</evidence>
<evidence type="ECO:0000256" key="9">
    <source>
        <dbReference type="ARBA" id="ARBA00022989"/>
    </source>
</evidence>
<dbReference type="Pfam" id="PF01292">
    <property type="entry name" value="Ni_hydr_CYTB"/>
    <property type="match status" value="1"/>
</dbReference>
<feature type="region of interest" description="Disordered" evidence="13">
    <location>
        <begin position="239"/>
        <end position="261"/>
    </location>
</feature>
<dbReference type="RefSeq" id="WP_353108900.1">
    <property type="nucleotide sequence ID" value="NZ_APND01000001.1"/>
</dbReference>
<evidence type="ECO:0000313" key="17">
    <source>
        <dbReference type="Proteomes" id="UP001460888"/>
    </source>
</evidence>
<keyword evidence="11 14" id="KW-0472">Membrane</keyword>
<dbReference type="SUPFAM" id="SSF101874">
    <property type="entry name" value="YceI-like"/>
    <property type="match status" value="1"/>
</dbReference>
<keyword evidence="8" id="KW-0249">Electron transport</keyword>
<dbReference type="PANTHER" id="PTHR30529">
    <property type="entry name" value="CYTOCHROME B561"/>
    <property type="match status" value="1"/>
</dbReference>
<dbReference type="InterPro" id="IPR016174">
    <property type="entry name" value="Di-haem_cyt_TM"/>
</dbReference>
<evidence type="ECO:0000256" key="13">
    <source>
        <dbReference type="SAM" id="MobiDB-lite"/>
    </source>
</evidence>
<dbReference type="Gene3D" id="2.40.128.110">
    <property type="entry name" value="Lipid/polyisoprenoid-binding, YceI-like"/>
    <property type="match status" value="1"/>
</dbReference>
<accession>A0ABV2AY49</accession>
<dbReference type="PANTHER" id="PTHR30529:SF1">
    <property type="entry name" value="CYTOCHROME B561 HOMOLOG 2"/>
    <property type="match status" value="1"/>
</dbReference>
<dbReference type="EMBL" id="APND01000001">
    <property type="protein sequence ID" value="MES1928059.1"/>
    <property type="molecule type" value="Genomic_DNA"/>
</dbReference>
<feature type="transmembrane region" description="Helical" evidence="14">
    <location>
        <begin position="12"/>
        <end position="33"/>
    </location>
</feature>
<evidence type="ECO:0000256" key="4">
    <source>
        <dbReference type="ARBA" id="ARBA00022475"/>
    </source>
</evidence>
<evidence type="ECO:0000256" key="6">
    <source>
        <dbReference type="ARBA" id="ARBA00022692"/>
    </source>
</evidence>
<keyword evidence="3" id="KW-0813">Transport</keyword>
<keyword evidence="9 14" id="KW-1133">Transmembrane helix</keyword>
<feature type="transmembrane region" description="Helical" evidence="14">
    <location>
        <begin position="161"/>
        <end position="179"/>
    </location>
</feature>
<evidence type="ECO:0000256" key="10">
    <source>
        <dbReference type="ARBA" id="ARBA00023004"/>
    </source>
</evidence>
<dbReference type="InterPro" id="IPR036761">
    <property type="entry name" value="TTHA0802/YceI-like_sf"/>
</dbReference>
<protein>
    <recommendedName>
        <fullName evidence="15">Lipid/polyisoprenoid-binding YceI-like domain-containing protein</fullName>
    </recommendedName>
</protein>
<dbReference type="InterPro" id="IPR052168">
    <property type="entry name" value="Cytochrome_b561_oxidase"/>
</dbReference>
<keyword evidence="6 14" id="KW-0812">Transmembrane</keyword>
<evidence type="ECO:0000259" key="15">
    <source>
        <dbReference type="SMART" id="SM00867"/>
    </source>
</evidence>
<feature type="domain" description="Lipid/polyisoprenoid-binding YceI-like" evidence="15">
    <location>
        <begin position="265"/>
        <end position="422"/>
    </location>
</feature>
<comment type="subcellular location">
    <subcellularLocation>
        <location evidence="2">Cell membrane</location>
        <topology evidence="2">Multi-pass membrane protein</topology>
    </subcellularLocation>
</comment>
<comment type="similarity">
    <text evidence="12">Belongs to the cytochrome b561 family.</text>
</comment>
<reference evidence="16 17" key="1">
    <citation type="submission" date="2013-03" db="EMBL/GenBank/DDBJ databases">
        <title>Salinisphaera dokdonensis CL-ES53 Genome Sequencing.</title>
        <authorList>
            <person name="Li C."/>
            <person name="Lai Q."/>
            <person name="Shao Z."/>
        </authorList>
    </citation>
    <scope>NUCLEOTIDE SEQUENCE [LARGE SCALE GENOMIC DNA]</scope>
    <source>
        <strain evidence="16 17">CL-ES53</strain>
    </source>
</reference>
<dbReference type="Proteomes" id="UP001460888">
    <property type="component" value="Unassembled WGS sequence"/>
</dbReference>
<feature type="compositionally biased region" description="Low complexity" evidence="13">
    <location>
        <begin position="241"/>
        <end position="259"/>
    </location>
</feature>
<evidence type="ECO:0000256" key="7">
    <source>
        <dbReference type="ARBA" id="ARBA00022723"/>
    </source>
</evidence>
<proteinExistence type="inferred from homology"/>
<evidence type="ECO:0000256" key="14">
    <source>
        <dbReference type="SAM" id="Phobius"/>
    </source>
</evidence>
<keyword evidence="17" id="KW-1185">Reference proteome</keyword>
<feature type="transmembrane region" description="Helical" evidence="14">
    <location>
        <begin position="96"/>
        <end position="113"/>
    </location>
</feature>